<dbReference type="PATRIC" id="fig|445710.3.peg.1436"/>
<dbReference type="Proteomes" id="UP000077255">
    <property type="component" value="Chromosome"/>
</dbReference>
<proteinExistence type="predicted"/>
<dbReference type="AlphaFoldDB" id="A0A161J2D8"/>
<evidence type="ECO:0000313" key="2">
    <source>
        <dbReference type="EMBL" id="AND68895.1"/>
    </source>
</evidence>
<feature type="region of interest" description="Disordered" evidence="1">
    <location>
        <begin position="1"/>
        <end position="105"/>
    </location>
</feature>
<name>A0A161J2D8_9GAMM</name>
<sequence length="105" mass="11507">MPAGTTSGIADRWPASRSIGISPGEVKASPPRDRAGHGPLLRRPRYRSARHVDPYGRNTGRRQRLRHTAPSGRTGTLTAIKIADPRRPKMTDVPCGMRNEVSPCE</sequence>
<organism evidence="2 3">
    <name type="scientific">Dyella thiooxydans</name>
    <dbReference type="NCBI Taxonomy" id="445710"/>
    <lineage>
        <taxon>Bacteria</taxon>
        <taxon>Pseudomonadati</taxon>
        <taxon>Pseudomonadota</taxon>
        <taxon>Gammaproteobacteria</taxon>
        <taxon>Lysobacterales</taxon>
        <taxon>Rhodanobacteraceae</taxon>
        <taxon>Dyella</taxon>
    </lineage>
</organism>
<evidence type="ECO:0000256" key="1">
    <source>
        <dbReference type="SAM" id="MobiDB-lite"/>
    </source>
</evidence>
<protein>
    <submittedName>
        <fullName evidence="2">Uncharacterized protein</fullName>
    </submittedName>
</protein>
<keyword evidence="3" id="KW-1185">Reference proteome</keyword>
<dbReference type="EMBL" id="CP014841">
    <property type="protein sequence ID" value="AND68895.1"/>
    <property type="molecule type" value="Genomic_DNA"/>
</dbReference>
<accession>A0A161J2D8</accession>
<dbReference type="STRING" id="445710.ATSB10_14410"/>
<evidence type="ECO:0000313" key="3">
    <source>
        <dbReference type="Proteomes" id="UP000077255"/>
    </source>
</evidence>
<gene>
    <name evidence="2" type="ORF">ATSB10_14410</name>
</gene>
<reference evidence="2 3" key="1">
    <citation type="submission" date="2016-02" db="EMBL/GenBank/DDBJ databases">
        <title>Complete genome sequencing and analysis of ATSB10, Dyella thiooxydans isolated from rhizosphere soil of sunflower (Helianthus annuus L.).</title>
        <authorList>
            <person name="Lee Y."/>
            <person name="Hwangbo K."/>
            <person name="Chung H."/>
            <person name="Yoo J."/>
            <person name="Kim K.Y."/>
            <person name="Sa T.M."/>
            <person name="Um Y."/>
            <person name="Madhaiyan M."/>
        </authorList>
    </citation>
    <scope>NUCLEOTIDE SEQUENCE [LARGE SCALE GENOMIC DNA]</scope>
    <source>
        <strain evidence="2 3">ATSB10</strain>
    </source>
</reference>
<feature type="compositionally biased region" description="Basic residues" evidence="1">
    <location>
        <begin position="40"/>
        <end position="49"/>
    </location>
</feature>
<dbReference type="KEGG" id="dtx:ATSB10_14410"/>